<dbReference type="Pfam" id="PF00355">
    <property type="entry name" value="Rieske"/>
    <property type="match status" value="1"/>
</dbReference>
<gene>
    <name evidence="7" type="ORF">pC5.8b_321</name>
</gene>
<dbReference type="Gene3D" id="3.90.380.10">
    <property type="entry name" value="Naphthalene 1,2-dioxygenase Alpha Subunit, Chain A, domain 1"/>
    <property type="match status" value="1"/>
</dbReference>
<proteinExistence type="predicted"/>
<dbReference type="GO" id="GO:0051537">
    <property type="term" value="F:2 iron, 2 sulfur cluster binding"/>
    <property type="evidence" value="ECO:0007669"/>
    <property type="project" value="UniProtKB-KW"/>
</dbReference>
<sequence>MLFRDSEGRVGLVDESCPHRLSSLFFGRNEDCGIRCIYHGWKFDVTGACVDMPSEPPSSKLKNKIKLKAYPTHEAGGLIWAYMGTQDTAPQFPQFDWADLPESHRYASRWEQDSNYLQALEGEFDTGHVGFLHSSLDDFDESPFSLNGIYVRGDLVPKWEIIHTPTGMTAASYRNVDETKVLWRWNQFLLPVFSMPSEEQHKPQFIRIWLPRDDISTSVICVSFRYDRPVADNELTEWRAGISHHRDVVPGTTRPIAHAGNDYLIDREKQRTKTYSGIEGVRNQDAAAVESQGRIVDRTREHLGTSDAGVIQLRKCLMRNVRNFLNGEHSQLLTDGSLYRLKSGQILAPAHLRFEELSGTGGSRDLLATIND</sequence>
<dbReference type="Pfam" id="PF19301">
    <property type="entry name" value="LigXa_C"/>
    <property type="match status" value="1"/>
</dbReference>
<dbReference type="GO" id="GO:0016491">
    <property type="term" value="F:oxidoreductase activity"/>
    <property type="evidence" value="ECO:0007669"/>
    <property type="project" value="UniProtKB-KW"/>
</dbReference>
<evidence type="ECO:0000259" key="6">
    <source>
        <dbReference type="PROSITE" id="PS51296"/>
    </source>
</evidence>
<dbReference type="EMBL" id="MK318972">
    <property type="protein sequence ID" value="QCL09811.1"/>
    <property type="molecule type" value="Genomic_DNA"/>
</dbReference>
<dbReference type="AlphaFoldDB" id="A0A7S4ZUM7"/>
<evidence type="ECO:0000256" key="2">
    <source>
        <dbReference type="ARBA" id="ARBA00022723"/>
    </source>
</evidence>
<reference evidence="7" key="1">
    <citation type="submission" date="2018-12" db="EMBL/GenBank/DDBJ databases">
        <title>Three Rhizobium rhizogenes strains isolated from the same crown gall tumor carry diverse plasmids.</title>
        <authorList>
            <person name="Pulawska J."/>
            <person name="Kuzmanovic N."/>
        </authorList>
    </citation>
    <scope>NUCLEOTIDE SEQUENCE</scope>
    <source>
        <strain evidence="7">Colt5.8</strain>
        <plasmid evidence="7">pColt5.8b</plasmid>
    </source>
</reference>
<dbReference type="SUPFAM" id="SSF50022">
    <property type="entry name" value="ISP domain"/>
    <property type="match status" value="1"/>
</dbReference>
<accession>A0A7S4ZUM7</accession>
<keyword evidence="7" id="KW-0614">Plasmid</keyword>
<keyword evidence="5" id="KW-0411">Iron-sulfur</keyword>
<dbReference type="SUPFAM" id="SSF55961">
    <property type="entry name" value="Bet v1-like"/>
    <property type="match status" value="1"/>
</dbReference>
<dbReference type="InterPro" id="IPR050584">
    <property type="entry name" value="Cholesterol_7-desaturase"/>
</dbReference>
<keyword evidence="1" id="KW-0001">2Fe-2S</keyword>
<dbReference type="InterPro" id="IPR045623">
    <property type="entry name" value="LigXa_C"/>
</dbReference>
<dbReference type="GO" id="GO:0046872">
    <property type="term" value="F:metal ion binding"/>
    <property type="evidence" value="ECO:0007669"/>
    <property type="project" value="UniProtKB-KW"/>
</dbReference>
<dbReference type="Gene3D" id="2.102.10.10">
    <property type="entry name" value="Rieske [2Fe-2S] iron-sulphur domain"/>
    <property type="match status" value="1"/>
</dbReference>
<dbReference type="InterPro" id="IPR036922">
    <property type="entry name" value="Rieske_2Fe-2S_sf"/>
</dbReference>
<organism evidence="7">
    <name type="scientific">Rhizobium rhizogenes</name>
    <name type="common">Agrobacterium rhizogenes</name>
    <dbReference type="NCBI Taxonomy" id="359"/>
    <lineage>
        <taxon>Bacteria</taxon>
        <taxon>Pseudomonadati</taxon>
        <taxon>Pseudomonadota</taxon>
        <taxon>Alphaproteobacteria</taxon>
        <taxon>Hyphomicrobiales</taxon>
        <taxon>Rhizobiaceae</taxon>
        <taxon>Rhizobium/Agrobacterium group</taxon>
        <taxon>Rhizobium</taxon>
    </lineage>
</organism>
<dbReference type="PANTHER" id="PTHR21266">
    <property type="entry name" value="IRON-SULFUR DOMAIN CONTAINING PROTEIN"/>
    <property type="match status" value="1"/>
</dbReference>
<geneLocation type="plasmid" evidence="7">
    <name>pColt5.8b</name>
</geneLocation>
<keyword evidence="2" id="KW-0479">Metal-binding</keyword>
<evidence type="ECO:0000256" key="3">
    <source>
        <dbReference type="ARBA" id="ARBA00023002"/>
    </source>
</evidence>
<evidence type="ECO:0000256" key="5">
    <source>
        <dbReference type="ARBA" id="ARBA00023014"/>
    </source>
</evidence>
<name>A0A7S4ZUM7_RHIRH</name>
<keyword evidence="4" id="KW-0408">Iron</keyword>
<evidence type="ECO:0000313" key="7">
    <source>
        <dbReference type="EMBL" id="QCL09811.1"/>
    </source>
</evidence>
<evidence type="ECO:0000256" key="1">
    <source>
        <dbReference type="ARBA" id="ARBA00022714"/>
    </source>
</evidence>
<keyword evidence="3" id="KW-0560">Oxidoreductase</keyword>
<protein>
    <submittedName>
        <fullName evidence="7">Rieske [2Fe-2S] domain protein</fullName>
    </submittedName>
</protein>
<feature type="domain" description="Rieske" evidence="6">
    <location>
        <begin position="1"/>
        <end position="81"/>
    </location>
</feature>
<evidence type="ECO:0000256" key="4">
    <source>
        <dbReference type="ARBA" id="ARBA00023004"/>
    </source>
</evidence>
<dbReference type="PROSITE" id="PS51296">
    <property type="entry name" value="RIESKE"/>
    <property type="match status" value="1"/>
</dbReference>
<dbReference type="InterPro" id="IPR017941">
    <property type="entry name" value="Rieske_2Fe-2S"/>
</dbReference>
<dbReference type="PANTHER" id="PTHR21266:SF59">
    <property type="entry name" value="BLR4922 PROTEIN"/>
    <property type="match status" value="1"/>
</dbReference>